<accession>A0ABQ5YF21</accession>
<keyword evidence="1" id="KW-0812">Transmembrane</keyword>
<feature type="transmembrane region" description="Helical" evidence="1">
    <location>
        <begin position="7"/>
        <end position="26"/>
    </location>
</feature>
<evidence type="ECO:0000313" key="3">
    <source>
        <dbReference type="Proteomes" id="UP001156706"/>
    </source>
</evidence>
<organism evidence="2 3">
    <name type="scientific">Chitinimonas prasina</name>
    <dbReference type="NCBI Taxonomy" id="1434937"/>
    <lineage>
        <taxon>Bacteria</taxon>
        <taxon>Pseudomonadati</taxon>
        <taxon>Pseudomonadota</taxon>
        <taxon>Betaproteobacteria</taxon>
        <taxon>Neisseriales</taxon>
        <taxon>Chitinibacteraceae</taxon>
        <taxon>Chitinimonas</taxon>
    </lineage>
</organism>
<dbReference type="Gene3D" id="2.160.10.10">
    <property type="entry name" value="Hexapeptide repeat proteins"/>
    <property type="match status" value="1"/>
</dbReference>
<protein>
    <recommendedName>
        <fullName evidence="4">Acyl transferase</fullName>
    </recommendedName>
</protein>
<gene>
    <name evidence="2" type="ORF">GCM10007907_23860</name>
</gene>
<proteinExistence type="predicted"/>
<evidence type="ECO:0000313" key="2">
    <source>
        <dbReference type="EMBL" id="GLR13596.1"/>
    </source>
</evidence>
<keyword evidence="3" id="KW-1185">Reference proteome</keyword>
<dbReference type="RefSeq" id="WP_284196690.1">
    <property type="nucleotide sequence ID" value="NZ_BSOG01000002.1"/>
</dbReference>
<keyword evidence="1" id="KW-0472">Membrane</keyword>
<dbReference type="Proteomes" id="UP001156706">
    <property type="component" value="Unassembled WGS sequence"/>
</dbReference>
<name>A0ABQ5YF21_9NEIS</name>
<dbReference type="InterPro" id="IPR011004">
    <property type="entry name" value="Trimer_LpxA-like_sf"/>
</dbReference>
<dbReference type="SUPFAM" id="SSF51161">
    <property type="entry name" value="Trimeric LpxA-like enzymes"/>
    <property type="match status" value="1"/>
</dbReference>
<comment type="caution">
    <text evidence="2">The sequence shown here is derived from an EMBL/GenBank/DDBJ whole genome shotgun (WGS) entry which is preliminary data.</text>
</comment>
<evidence type="ECO:0000256" key="1">
    <source>
        <dbReference type="SAM" id="Phobius"/>
    </source>
</evidence>
<dbReference type="PROSITE" id="PS51257">
    <property type="entry name" value="PROKAR_LIPOPROTEIN"/>
    <property type="match status" value="1"/>
</dbReference>
<dbReference type="EMBL" id="BSOG01000002">
    <property type="protein sequence ID" value="GLR13596.1"/>
    <property type="molecule type" value="Genomic_DNA"/>
</dbReference>
<sequence length="209" mass="23514">MTWRSRIFSLFPTVFLLLALACLVWLLLAPGMLPLLCLLAHLYLLPMLCYRLHQYCWPVREGVSRLDLPDAYVPWWGGHMCQLPYDALPQLEACLRLVPGLYSLWLRGWGARIGRQVYWTPLVEITDRAMLEIGDYAVIGHKAGFYAHVVSRKDNGELRLYVRRIRLGSGALIGAGSRFGPGARVAAGAQLKALTDRWAGGRPPQQDAE</sequence>
<reference evidence="3" key="1">
    <citation type="journal article" date="2019" name="Int. J. Syst. Evol. Microbiol.">
        <title>The Global Catalogue of Microorganisms (GCM) 10K type strain sequencing project: providing services to taxonomists for standard genome sequencing and annotation.</title>
        <authorList>
            <consortium name="The Broad Institute Genomics Platform"/>
            <consortium name="The Broad Institute Genome Sequencing Center for Infectious Disease"/>
            <person name="Wu L."/>
            <person name="Ma J."/>
        </authorList>
    </citation>
    <scope>NUCLEOTIDE SEQUENCE [LARGE SCALE GENOMIC DNA]</scope>
    <source>
        <strain evidence="3">NBRC 110044</strain>
    </source>
</reference>
<keyword evidence="1" id="KW-1133">Transmembrane helix</keyword>
<evidence type="ECO:0008006" key="4">
    <source>
        <dbReference type="Google" id="ProtNLM"/>
    </source>
</evidence>